<feature type="non-terminal residue" evidence="1">
    <location>
        <position position="1"/>
    </location>
</feature>
<sequence length="34" mass="4121">QLTTKYIGYLYYRRDNAVIQQAWTYSFVFPDGEL</sequence>
<organism evidence="1">
    <name type="scientific">Lepeophtheirus salmonis</name>
    <name type="common">Salmon louse</name>
    <name type="synonym">Caligus salmonis</name>
    <dbReference type="NCBI Taxonomy" id="72036"/>
    <lineage>
        <taxon>Eukaryota</taxon>
        <taxon>Metazoa</taxon>
        <taxon>Ecdysozoa</taxon>
        <taxon>Arthropoda</taxon>
        <taxon>Crustacea</taxon>
        <taxon>Multicrustacea</taxon>
        <taxon>Hexanauplia</taxon>
        <taxon>Copepoda</taxon>
        <taxon>Siphonostomatoida</taxon>
        <taxon>Caligidae</taxon>
        <taxon>Lepeophtheirus</taxon>
    </lineage>
</organism>
<reference evidence="1" key="1">
    <citation type="submission" date="2014-05" db="EMBL/GenBank/DDBJ databases">
        <authorList>
            <person name="Chronopoulou M."/>
        </authorList>
    </citation>
    <scope>NUCLEOTIDE SEQUENCE</scope>
    <source>
        <tissue evidence="1">Whole organism</tissue>
    </source>
</reference>
<dbReference type="AlphaFoldDB" id="A0A0K2UV93"/>
<evidence type="ECO:0000313" key="1">
    <source>
        <dbReference type="EMBL" id="CDW41611.1"/>
    </source>
</evidence>
<protein>
    <submittedName>
        <fullName evidence="1">Uncharacterized protein</fullName>
    </submittedName>
</protein>
<dbReference type="EMBL" id="HACA01024250">
    <property type="protein sequence ID" value="CDW41611.1"/>
    <property type="molecule type" value="Transcribed_RNA"/>
</dbReference>
<name>A0A0K2UV93_LEPSM</name>
<accession>A0A0K2UV93</accession>
<proteinExistence type="predicted"/>